<comment type="caution">
    <text evidence="2">The sequence shown here is derived from an EMBL/GenBank/DDBJ whole genome shotgun (WGS) entry which is preliminary data.</text>
</comment>
<dbReference type="GO" id="GO:0003676">
    <property type="term" value="F:nucleic acid binding"/>
    <property type="evidence" value="ECO:0007669"/>
    <property type="project" value="InterPro"/>
</dbReference>
<dbReference type="EMBL" id="WTYJ01000002">
    <property type="protein sequence ID" value="MXO99505.1"/>
    <property type="molecule type" value="Genomic_DNA"/>
</dbReference>
<accession>A0A6I4TTK0</accession>
<organism evidence="2 3">
    <name type="scientific">Croceibacterium xixiisoli</name>
    <dbReference type="NCBI Taxonomy" id="1476466"/>
    <lineage>
        <taxon>Bacteria</taxon>
        <taxon>Pseudomonadati</taxon>
        <taxon>Pseudomonadota</taxon>
        <taxon>Alphaproteobacteria</taxon>
        <taxon>Sphingomonadales</taxon>
        <taxon>Erythrobacteraceae</taxon>
        <taxon>Croceibacterium</taxon>
    </lineage>
</organism>
<sequence>MARSRLKLFFDGGARPNPGQMEAAVVIRGAVHLFEDMGQGSNTDAEWLALIHALKLARTLGLTDVEFIGDSREVVLAANAALRSGHASGGHAATMLALIADTRPARIRWIKREQNLAGIALEARYR</sequence>
<dbReference type="Gene3D" id="3.30.420.10">
    <property type="entry name" value="Ribonuclease H-like superfamily/Ribonuclease H"/>
    <property type="match status" value="1"/>
</dbReference>
<dbReference type="GO" id="GO:0003964">
    <property type="term" value="F:RNA-directed DNA polymerase activity"/>
    <property type="evidence" value="ECO:0007669"/>
    <property type="project" value="UniProtKB-KW"/>
</dbReference>
<dbReference type="RefSeq" id="WP_161391222.1">
    <property type="nucleotide sequence ID" value="NZ_JBHSCP010000001.1"/>
</dbReference>
<dbReference type="Pfam" id="PF13456">
    <property type="entry name" value="RVT_3"/>
    <property type="match status" value="1"/>
</dbReference>
<dbReference type="InterPro" id="IPR012337">
    <property type="entry name" value="RNaseH-like_sf"/>
</dbReference>
<keyword evidence="2" id="KW-0808">Transferase</keyword>
<evidence type="ECO:0000313" key="2">
    <source>
        <dbReference type="EMBL" id="MXO99505.1"/>
    </source>
</evidence>
<keyword evidence="3" id="KW-1185">Reference proteome</keyword>
<dbReference type="InterPro" id="IPR036397">
    <property type="entry name" value="RNaseH_sf"/>
</dbReference>
<proteinExistence type="predicted"/>
<evidence type="ECO:0000313" key="3">
    <source>
        <dbReference type="Proteomes" id="UP000469430"/>
    </source>
</evidence>
<evidence type="ECO:0000259" key="1">
    <source>
        <dbReference type="Pfam" id="PF13456"/>
    </source>
</evidence>
<dbReference type="OrthoDB" id="7508517at2"/>
<dbReference type="GO" id="GO:0004523">
    <property type="term" value="F:RNA-DNA hybrid ribonuclease activity"/>
    <property type="evidence" value="ECO:0007669"/>
    <property type="project" value="InterPro"/>
</dbReference>
<keyword evidence="2" id="KW-0548">Nucleotidyltransferase</keyword>
<protein>
    <submittedName>
        <fullName evidence="2">Reverse transcriptase-like protein</fullName>
    </submittedName>
</protein>
<keyword evidence="2" id="KW-0695">RNA-directed DNA polymerase</keyword>
<feature type="domain" description="RNase H type-1" evidence="1">
    <location>
        <begin position="10"/>
        <end position="117"/>
    </location>
</feature>
<dbReference type="AlphaFoldDB" id="A0A6I4TTK0"/>
<reference evidence="2 3" key="1">
    <citation type="submission" date="2019-12" db="EMBL/GenBank/DDBJ databases">
        <title>Genomic-based taxomic classification of the family Erythrobacteraceae.</title>
        <authorList>
            <person name="Xu L."/>
        </authorList>
    </citation>
    <scope>NUCLEOTIDE SEQUENCE [LARGE SCALE GENOMIC DNA]</scope>
    <source>
        <strain evidence="2 3">S36</strain>
    </source>
</reference>
<name>A0A6I4TTK0_9SPHN</name>
<dbReference type="Proteomes" id="UP000469430">
    <property type="component" value="Unassembled WGS sequence"/>
</dbReference>
<dbReference type="InterPro" id="IPR002156">
    <property type="entry name" value="RNaseH_domain"/>
</dbReference>
<gene>
    <name evidence="2" type="ORF">GRI97_10945</name>
</gene>
<dbReference type="SUPFAM" id="SSF53098">
    <property type="entry name" value="Ribonuclease H-like"/>
    <property type="match status" value="1"/>
</dbReference>